<dbReference type="InterPro" id="IPR020556">
    <property type="entry name" value="Amidase_CS"/>
</dbReference>
<protein>
    <submittedName>
        <fullName evidence="2">Aspartyl-tRNA(Asn) amidotransferase subunit A @ Glutamyl-tRNA(Gln) amidotransferase subunit A</fullName>
        <ecNumber evidence="2">6.3.5.6</ecNumber>
        <ecNumber evidence="2">6.3.5.7</ecNumber>
    </submittedName>
</protein>
<keyword evidence="2" id="KW-0808">Transferase</keyword>
<dbReference type="EC" id="6.3.5.7" evidence="2"/>
<dbReference type="InterPro" id="IPR023631">
    <property type="entry name" value="Amidase_dom"/>
</dbReference>
<dbReference type="AlphaFoldDB" id="A0A160TVZ7"/>
<dbReference type="GO" id="GO:0050566">
    <property type="term" value="F:asparaginyl-tRNA synthase (glutamine-hydrolyzing) activity"/>
    <property type="evidence" value="ECO:0007669"/>
    <property type="project" value="UniProtKB-EC"/>
</dbReference>
<keyword evidence="2" id="KW-0436">Ligase</keyword>
<dbReference type="EMBL" id="CZRL01000104">
    <property type="protein sequence ID" value="CUS54516.1"/>
    <property type="molecule type" value="Genomic_DNA"/>
</dbReference>
<sequence>MTEENIPAISQWSSDFQSGKVTPRDALELCLTRIDRLDDKLGAFEVVYEHEARQAADAATNAFDSGHRIGPFHGIPFALKDIIDLEGRITTGGSKVFEDRVSPVTATVAKRLIAAGGILVGKTKTVEVAMGGWGTNQQMGTPWNPWDLKTHRTPGGSSSGSAVAVASGMVSCAVGTDTGGSVRGPSAWCGIVGLKTTEGQIPTDGIIPLSHTLDTAGPMARSLSDAALMYEVMLGRHPVDIDRDRSQGQGLYSGMSLGVAGLRLGVLNELEREHVASDILGLYDGACEALAQLGAELVTFNGPMGFDDMKDATGVIIFSEGYFHHGNMYERQGAKVDTDVRPRILSGRTFTARDYVAALQQRRQDQQQFLQSLTGLSALLTPTMTTPPIPLDEVDQGSTPGYFTRAGNYLGLCGLSVPMGLTGDGLPGGLQILGRGGEEGMTLRIGAAFEQKAGPFLHPRFDR</sequence>
<evidence type="ECO:0000259" key="1">
    <source>
        <dbReference type="Pfam" id="PF01425"/>
    </source>
</evidence>
<gene>
    <name evidence="2" type="ORF">MGWOODY_XGa826</name>
</gene>
<evidence type="ECO:0000313" key="2">
    <source>
        <dbReference type="EMBL" id="CUS54516.1"/>
    </source>
</evidence>
<dbReference type="Gene3D" id="3.90.1300.10">
    <property type="entry name" value="Amidase signature (AS) domain"/>
    <property type="match status" value="1"/>
</dbReference>
<organism evidence="2">
    <name type="scientific">hydrothermal vent metagenome</name>
    <dbReference type="NCBI Taxonomy" id="652676"/>
    <lineage>
        <taxon>unclassified sequences</taxon>
        <taxon>metagenomes</taxon>
        <taxon>ecological metagenomes</taxon>
    </lineage>
</organism>
<dbReference type="PROSITE" id="PS00571">
    <property type="entry name" value="AMIDASES"/>
    <property type="match status" value="1"/>
</dbReference>
<dbReference type="PANTHER" id="PTHR11895:SF176">
    <property type="entry name" value="AMIDASE AMID-RELATED"/>
    <property type="match status" value="1"/>
</dbReference>
<dbReference type="EC" id="6.3.5.6" evidence="2"/>
<dbReference type="SUPFAM" id="SSF75304">
    <property type="entry name" value="Amidase signature (AS) enzymes"/>
    <property type="match status" value="1"/>
</dbReference>
<dbReference type="InterPro" id="IPR000120">
    <property type="entry name" value="Amidase"/>
</dbReference>
<reference evidence="2" key="1">
    <citation type="submission" date="2015-10" db="EMBL/GenBank/DDBJ databases">
        <authorList>
            <person name="Gilbert D.G."/>
        </authorList>
    </citation>
    <scope>NUCLEOTIDE SEQUENCE</scope>
</reference>
<name>A0A160TVZ7_9ZZZZ</name>
<dbReference type="InterPro" id="IPR036928">
    <property type="entry name" value="AS_sf"/>
</dbReference>
<dbReference type="GO" id="GO:0016740">
    <property type="term" value="F:transferase activity"/>
    <property type="evidence" value="ECO:0007669"/>
    <property type="project" value="UniProtKB-KW"/>
</dbReference>
<proteinExistence type="predicted"/>
<dbReference type="PANTHER" id="PTHR11895">
    <property type="entry name" value="TRANSAMIDASE"/>
    <property type="match status" value="1"/>
</dbReference>
<dbReference type="Pfam" id="PF01425">
    <property type="entry name" value="Amidase"/>
    <property type="match status" value="1"/>
</dbReference>
<feature type="domain" description="Amidase" evidence="1">
    <location>
        <begin position="26"/>
        <end position="443"/>
    </location>
</feature>
<dbReference type="GO" id="GO:0050567">
    <property type="term" value="F:glutaminyl-tRNA synthase (glutamine-hydrolyzing) activity"/>
    <property type="evidence" value="ECO:0007669"/>
    <property type="project" value="UniProtKB-EC"/>
</dbReference>
<accession>A0A160TVZ7</accession>